<feature type="compositionally biased region" description="Basic and acidic residues" evidence="1">
    <location>
        <begin position="139"/>
        <end position="148"/>
    </location>
</feature>
<evidence type="ECO:0000256" key="1">
    <source>
        <dbReference type="SAM" id="MobiDB-lite"/>
    </source>
</evidence>
<evidence type="ECO:0000313" key="2">
    <source>
        <dbReference type="EMBL" id="OIW30591.1"/>
    </source>
</evidence>
<keyword evidence="3" id="KW-1185">Reference proteome</keyword>
<sequence>MSSPPSFPGTYTWTLQADPTIQVLLPLPTSSLSRLDKLTLRSVNALVTNPPPLWTNKTIFLADLYAEKMSVQVNKMDEEERLSNLRWHNNPLNPPQGVSFKEWQKRCLEADERERRAREGSDTTIKPETYFDLEMDDDGTPKFKDGKVKPKKLKGSKPKAKSAEEVLNDAARLEELRAAGMAASKAKKRLSL</sequence>
<dbReference type="EMBL" id="KV875096">
    <property type="protein sequence ID" value="OIW30591.1"/>
    <property type="molecule type" value="Genomic_DNA"/>
</dbReference>
<name>A0A1J7ISH8_9PEZI</name>
<feature type="region of interest" description="Disordered" evidence="1">
    <location>
        <begin position="130"/>
        <end position="165"/>
    </location>
</feature>
<feature type="compositionally biased region" description="Basic residues" evidence="1">
    <location>
        <begin position="149"/>
        <end position="160"/>
    </location>
</feature>
<dbReference type="OrthoDB" id="10580200at2759"/>
<accession>A0A1J7ISH8</accession>
<organism evidence="2 3">
    <name type="scientific">Coniochaeta ligniaria NRRL 30616</name>
    <dbReference type="NCBI Taxonomy" id="1408157"/>
    <lineage>
        <taxon>Eukaryota</taxon>
        <taxon>Fungi</taxon>
        <taxon>Dikarya</taxon>
        <taxon>Ascomycota</taxon>
        <taxon>Pezizomycotina</taxon>
        <taxon>Sordariomycetes</taxon>
        <taxon>Sordariomycetidae</taxon>
        <taxon>Coniochaetales</taxon>
        <taxon>Coniochaetaceae</taxon>
        <taxon>Coniochaeta</taxon>
    </lineage>
</organism>
<proteinExistence type="predicted"/>
<reference evidence="2 3" key="1">
    <citation type="submission" date="2016-10" db="EMBL/GenBank/DDBJ databases">
        <title>Draft genome sequence of Coniochaeta ligniaria NRRL30616, a lignocellulolytic fungus for bioabatement of inhibitors in plant biomass hydrolysates.</title>
        <authorList>
            <consortium name="DOE Joint Genome Institute"/>
            <person name="Jimenez D.J."/>
            <person name="Hector R.E."/>
            <person name="Riley R."/>
            <person name="Sun H."/>
            <person name="Grigoriev I.V."/>
            <person name="Van Elsas J.D."/>
            <person name="Nichols N.N."/>
        </authorList>
    </citation>
    <scope>NUCLEOTIDE SEQUENCE [LARGE SCALE GENOMIC DNA]</scope>
    <source>
        <strain evidence="2 3">NRRL 30616</strain>
    </source>
</reference>
<gene>
    <name evidence="2" type="ORF">CONLIGDRAFT_700125</name>
</gene>
<dbReference type="Proteomes" id="UP000182658">
    <property type="component" value="Unassembled WGS sequence"/>
</dbReference>
<protein>
    <submittedName>
        <fullName evidence="2">Uncharacterized protein</fullName>
    </submittedName>
</protein>
<dbReference type="AlphaFoldDB" id="A0A1J7ISH8"/>
<evidence type="ECO:0000313" key="3">
    <source>
        <dbReference type="Proteomes" id="UP000182658"/>
    </source>
</evidence>
<dbReference type="InParanoid" id="A0A1J7ISH8"/>